<feature type="domain" description="Thiolase C-terminal" evidence="8">
    <location>
        <begin position="281"/>
        <end position="401"/>
    </location>
</feature>
<dbReference type="InterPro" id="IPR016039">
    <property type="entry name" value="Thiolase-like"/>
</dbReference>
<dbReference type="PROSITE" id="PS00737">
    <property type="entry name" value="THIOLASE_2"/>
    <property type="match status" value="1"/>
</dbReference>
<accession>A0ABQ7SDD6</accession>
<dbReference type="CDD" id="cd00751">
    <property type="entry name" value="thiolase"/>
    <property type="match status" value="1"/>
</dbReference>
<evidence type="ECO:0000256" key="3">
    <source>
        <dbReference type="ARBA" id="ARBA00022723"/>
    </source>
</evidence>
<gene>
    <name evidence="9" type="primary">acat1</name>
    <name evidence="9" type="ORF">GZH46_00152</name>
</gene>
<comment type="caution">
    <text evidence="9">The sequence shown here is derived from an EMBL/GenBank/DDBJ whole genome shotgun (WGS) entry which is preliminary data.</text>
</comment>
<evidence type="ECO:0000256" key="6">
    <source>
        <dbReference type="RuleBase" id="RU003557"/>
    </source>
</evidence>
<sequence length="402" mass="42170">MATNGNTNGVHAHKDVYIVASTRTPIGSYRGSLSSLPATKLAAAAIKATLDQVPSIAKNQVQKVIVGQAVQAGCGQSAAKQALVAAGLPYTCRDALVNEVCASGMQAIIMATNQIRYLGGDCVVAAGMESMSNAPFYQRRSLPIYGDFRVEDGLMLDGLTDTFNDCSMGVCAEHTAKIYDISRAEQDQYAITSYKRAQAAHENGTLAQEICQIEVPGPKGKPSIAVVEDEEFRKVDFDKVTTLRPVFDAQGTITAANASTLADGAAACILVSRLFIDKMDLKPLAKVVSYGESANDPIDFSTAPSAAVTQAIERAGLTKDDIALWEINEAFSVVALANIKILGLDKEKVNINGGGVSLGHPLGMSGAKIVNTLVHNLLTGQYGCASICRGGGGASAIIIQKL</sequence>
<evidence type="ECO:0000259" key="7">
    <source>
        <dbReference type="Pfam" id="PF00108"/>
    </source>
</evidence>
<evidence type="ECO:0000313" key="9">
    <source>
        <dbReference type="EMBL" id="KAG9511275.1"/>
    </source>
</evidence>
<dbReference type="PANTHER" id="PTHR18919">
    <property type="entry name" value="ACETYL-COA C-ACYLTRANSFERASE"/>
    <property type="match status" value="1"/>
</dbReference>
<name>A0ABQ7SDD6_9ACAR</name>
<dbReference type="Gene3D" id="3.40.47.10">
    <property type="match status" value="1"/>
</dbReference>
<dbReference type="SUPFAM" id="SSF53901">
    <property type="entry name" value="Thiolase-like"/>
    <property type="match status" value="2"/>
</dbReference>
<evidence type="ECO:0000256" key="5">
    <source>
        <dbReference type="ARBA" id="ARBA00023315"/>
    </source>
</evidence>
<dbReference type="Pfam" id="PF00108">
    <property type="entry name" value="Thiolase_N"/>
    <property type="match status" value="1"/>
</dbReference>
<dbReference type="InterPro" id="IPR020615">
    <property type="entry name" value="Thiolase_acyl_enz_int_AS"/>
</dbReference>
<dbReference type="Proteomes" id="UP000825002">
    <property type="component" value="Unassembled WGS sequence"/>
</dbReference>
<keyword evidence="4" id="KW-0630">Potassium</keyword>
<keyword evidence="3" id="KW-0479">Metal-binding</keyword>
<protein>
    <submittedName>
        <fullName evidence="9">Acetyl-CoA acetyltransferase, mitochondrial</fullName>
    </submittedName>
</protein>
<dbReference type="PROSITE" id="PS00098">
    <property type="entry name" value="THIOLASE_1"/>
    <property type="match status" value="1"/>
</dbReference>
<organism evidence="9 10">
    <name type="scientific">Fragariocoptes setiger</name>
    <dbReference type="NCBI Taxonomy" id="1670756"/>
    <lineage>
        <taxon>Eukaryota</taxon>
        <taxon>Metazoa</taxon>
        <taxon>Ecdysozoa</taxon>
        <taxon>Arthropoda</taxon>
        <taxon>Chelicerata</taxon>
        <taxon>Arachnida</taxon>
        <taxon>Acari</taxon>
        <taxon>Acariformes</taxon>
        <taxon>Trombidiformes</taxon>
        <taxon>Prostigmata</taxon>
        <taxon>Eupodina</taxon>
        <taxon>Eriophyoidea</taxon>
        <taxon>Phytoptidae</taxon>
        <taxon>Fragariocoptes</taxon>
    </lineage>
</organism>
<proteinExistence type="inferred from homology"/>
<keyword evidence="10" id="KW-1185">Reference proteome</keyword>
<dbReference type="PIRSF" id="PIRSF000429">
    <property type="entry name" value="Ac-CoA_Ac_transf"/>
    <property type="match status" value="1"/>
</dbReference>
<evidence type="ECO:0000313" key="10">
    <source>
        <dbReference type="Proteomes" id="UP000825002"/>
    </source>
</evidence>
<dbReference type="PANTHER" id="PTHR18919:SF156">
    <property type="entry name" value="ACETYL-COA ACETYLTRANSFERASE, MITOCHONDRIAL"/>
    <property type="match status" value="1"/>
</dbReference>
<dbReference type="NCBIfam" id="TIGR01930">
    <property type="entry name" value="AcCoA-C-Actrans"/>
    <property type="match status" value="1"/>
</dbReference>
<reference evidence="9 10" key="1">
    <citation type="submission" date="2020-10" db="EMBL/GenBank/DDBJ databases">
        <authorList>
            <person name="Klimov P.B."/>
            <person name="Dyachkov S.M."/>
            <person name="Chetverikov P.E."/>
        </authorList>
    </citation>
    <scope>NUCLEOTIDE SEQUENCE [LARGE SCALE GENOMIC DNA]</scope>
    <source>
        <strain evidence="9">BMOC 18-1129-001#AD2665</strain>
        <tissue evidence="9">Entire mites</tissue>
    </source>
</reference>
<keyword evidence="5 6" id="KW-0012">Acyltransferase</keyword>
<comment type="similarity">
    <text evidence="1 6">Belongs to the thiolase-like superfamily. Thiolase family.</text>
</comment>
<dbReference type="InterPro" id="IPR020617">
    <property type="entry name" value="Thiolase_C"/>
</dbReference>
<keyword evidence="2 6" id="KW-0808">Transferase</keyword>
<dbReference type="Pfam" id="PF02803">
    <property type="entry name" value="Thiolase_C"/>
    <property type="match status" value="1"/>
</dbReference>
<evidence type="ECO:0000259" key="8">
    <source>
        <dbReference type="Pfam" id="PF02803"/>
    </source>
</evidence>
<dbReference type="InterPro" id="IPR020613">
    <property type="entry name" value="Thiolase_CS"/>
</dbReference>
<evidence type="ECO:0000256" key="1">
    <source>
        <dbReference type="ARBA" id="ARBA00010982"/>
    </source>
</evidence>
<dbReference type="InterPro" id="IPR002155">
    <property type="entry name" value="Thiolase"/>
</dbReference>
<feature type="domain" description="Thiolase N-terminal" evidence="7">
    <location>
        <begin position="16"/>
        <end position="273"/>
    </location>
</feature>
<evidence type="ECO:0000256" key="4">
    <source>
        <dbReference type="ARBA" id="ARBA00022958"/>
    </source>
</evidence>
<dbReference type="EMBL" id="JAIFTH010000014">
    <property type="protein sequence ID" value="KAG9511275.1"/>
    <property type="molecule type" value="Genomic_DNA"/>
</dbReference>
<evidence type="ECO:0000256" key="2">
    <source>
        <dbReference type="ARBA" id="ARBA00022679"/>
    </source>
</evidence>
<dbReference type="InterPro" id="IPR020616">
    <property type="entry name" value="Thiolase_N"/>
</dbReference>